<proteinExistence type="predicted"/>
<dbReference type="AlphaFoldDB" id="A0A8X6WSL8"/>
<dbReference type="Proteomes" id="UP000886998">
    <property type="component" value="Unassembled WGS sequence"/>
</dbReference>
<gene>
    <name evidence="1" type="ORF">TNIN_408351</name>
</gene>
<comment type="caution">
    <text evidence="1">The sequence shown here is derived from an EMBL/GenBank/DDBJ whole genome shotgun (WGS) entry which is preliminary data.</text>
</comment>
<name>A0A8X6WSL8_9ARAC</name>
<organism evidence="1 2">
    <name type="scientific">Trichonephila inaurata madagascariensis</name>
    <dbReference type="NCBI Taxonomy" id="2747483"/>
    <lineage>
        <taxon>Eukaryota</taxon>
        <taxon>Metazoa</taxon>
        <taxon>Ecdysozoa</taxon>
        <taxon>Arthropoda</taxon>
        <taxon>Chelicerata</taxon>
        <taxon>Arachnida</taxon>
        <taxon>Araneae</taxon>
        <taxon>Araneomorphae</taxon>
        <taxon>Entelegynae</taxon>
        <taxon>Araneoidea</taxon>
        <taxon>Nephilidae</taxon>
        <taxon>Trichonephila</taxon>
        <taxon>Trichonephila inaurata</taxon>
    </lineage>
</organism>
<sequence>MQLAPRLSYSLQLQRLLAEGHTGAPAWRQGGAGGGRRLSEFVTRPARCSAAGAKFQGGFMSGTLVRGRYAGQTSRTLEQRTAGGRGLTVVPFLYRGATERGLVHLRAE</sequence>
<protein>
    <submittedName>
        <fullName evidence="1">Uncharacterized protein</fullName>
    </submittedName>
</protein>
<evidence type="ECO:0000313" key="2">
    <source>
        <dbReference type="Proteomes" id="UP000886998"/>
    </source>
</evidence>
<reference evidence="1" key="1">
    <citation type="submission" date="2020-08" db="EMBL/GenBank/DDBJ databases">
        <title>Multicomponent nature underlies the extraordinary mechanical properties of spider dragline silk.</title>
        <authorList>
            <person name="Kono N."/>
            <person name="Nakamura H."/>
            <person name="Mori M."/>
            <person name="Yoshida Y."/>
            <person name="Ohtoshi R."/>
            <person name="Malay A.D."/>
            <person name="Moran D.A.P."/>
            <person name="Tomita M."/>
            <person name="Numata K."/>
            <person name="Arakawa K."/>
        </authorList>
    </citation>
    <scope>NUCLEOTIDE SEQUENCE</scope>
</reference>
<evidence type="ECO:0000313" key="1">
    <source>
        <dbReference type="EMBL" id="GFY39291.1"/>
    </source>
</evidence>
<keyword evidence="2" id="KW-1185">Reference proteome</keyword>
<dbReference type="EMBL" id="BMAV01001305">
    <property type="protein sequence ID" value="GFY39291.1"/>
    <property type="molecule type" value="Genomic_DNA"/>
</dbReference>
<accession>A0A8X6WSL8</accession>